<keyword evidence="3" id="KW-1185">Reference proteome</keyword>
<organism evidence="2 3">
    <name type="scientific">Mya arenaria</name>
    <name type="common">Soft-shell clam</name>
    <dbReference type="NCBI Taxonomy" id="6604"/>
    <lineage>
        <taxon>Eukaryota</taxon>
        <taxon>Metazoa</taxon>
        <taxon>Spiralia</taxon>
        <taxon>Lophotrochozoa</taxon>
        <taxon>Mollusca</taxon>
        <taxon>Bivalvia</taxon>
        <taxon>Autobranchia</taxon>
        <taxon>Heteroconchia</taxon>
        <taxon>Euheterodonta</taxon>
        <taxon>Imparidentia</taxon>
        <taxon>Neoheterodontei</taxon>
        <taxon>Myida</taxon>
        <taxon>Myoidea</taxon>
        <taxon>Myidae</taxon>
        <taxon>Mya</taxon>
    </lineage>
</organism>
<evidence type="ECO:0000313" key="2">
    <source>
        <dbReference type="EMBL" id="WAR28393.1"/>
    </source>
</evidence>
<reference evidence="2" key="1">
    <citation type="submission" date="2022-11" db="EMBL/GenBank/DDBJ databases">
        <title>Centuries of genome instability and evolution in soft-shell clam transmissible cancer (bioRxiv).</title>
        <authorList>
            <person name="Hart S.F.M."/>
            <person name="Yonemitsu M.A."/>
            <person name="Giersch R.M."/>
            <person name="Beal B.F."/>
            <person name="Arriagada G."/>
            <person name="Davis B.W."/>
            <person name="Ostrander E.A."/>
            <person name="Goff S.P."/>
            <person name="Metzger M.J."/>
        </authorList>
    </citation>
    <scope>NUCLEOTIDE SEQUENCE</scope>
    <source>
        <strain evidence="2">MELC-2E11</strain>
        <tissue evidence="2">Siphon/mantle</tissue>
    </source>
</reference>
<sequence>MAYLTHDVSGQHQHIIFENIGSVLAGDQDFSSCSSNTFYVHLNIGDDVYVTHEAEGDLLRENSAWSDPSFSGALLHADSVGVRSSCSSSFLLQLLWIAVRSLLQILLNLPIRLLLFLPPPPPLDSRSLPPPNTPQSPHKAAPLPPPPPLDSRSLSPSR</sequence>
<protein>
    <submittedName>
        <fullName evidence="2">Uncharacterized protein</fullName>
    </submittedName>
</protein>
<dbReference type="Proteomes" id="UP001164746">
    <property type="component" value="Chromosome 15"/>
</dbReference>
<evidence type="ECO:0000313" key="3">
    <source>
        <dbReference type="Proteomes" id="UP001164746"/>
    </source>
</evidence>
<evidence type="ECO:0000256" key="1">
    <source>
        <dbReference type="SAM" id="MobiDB-lite"/>
    </source>
</evidence>
<proteinExistence type="predicted"/>
<dbReference type="EMBL" id="CP111026">
    <property type="protein sequence ID" value="WAR28393.1"/>
    <property type="molecule type" value="Genomic_DNA"/>
</dbReference>
<dbReference type="InterPro" id="IPR008983">
    <property type="entry name" value="Tumour_necrosis_fac-like_dom"/>
</dbReference>
<feature type="region of interest" description="Disordered" evidence="1">
    <location>
        <begin position="124"/>
        <end position="158"/>
    </location>
</feature>
<name>A0ABY7G1S4_MYAAR</name>
<dbReference type="Gene3D" id="2.60.120.40">
    <property type="match status" value="1"/>
</dbReference>
<feature type="compositionally biased region" description="Pro residues" evidence="1">
    <location>
        <begin position="124"/>
        <end position="134"/>
    </location>
</feature>
<gene>
    <name evidence="2" type="ORF">MAR_014097</name>
</gene>
<accession>A0ABY7G1S4</accession>